<keyword evidence="1" id="KW-0378">Hydrolase</keyword>
<evidence type="ECO:0000256" key="5">
    <source>
        <dbReference type="SAM" id="Phobius"/>
    </source>
</evidence>
<dbReference type="GO" id="GO:0016787">
    <property type="term" value="F:hydrolase activity"/>
    <property type="evidence" value="ECO:0007669"/>
    <property type="project" value="UniProtKB-KW"/>
</dbReference>
<keyword evidence="3" id="KW-0443">Lipid metabolism</keyword>
<protein>
    <submittedName>
        <fullName evidence="7">Phosphatidylserine/phosphatidylglycerophosphate/ cardiolipin synthase family protein</fullName>
    </submittedName>
</protein>
<dbReference type="AlphaFoldDB" id="A0ABD5V4H0"/>
<dbReference type="PANTHER" id="PTHR43856">
    <property type="entry name" value="CARDIOLIPIN HYDROLASE"/>
    <property type="match status" value="1"/>
</dbReference>
<dbReference type="InterPro" id="IPR025202">
    <property type="entry name" value="PLD-like_dom"/>
</dbReference>
<keyword evidence="2" id="KW-0442">Lipid degradation</keyword>
<dbReference type="InterPro" id="IPR051406">
    <property type="entry name" value="PLD_domain"/>
</dbReference>
<dbReference type="Proteomes" id="UP001596312">
    <property type="component" value="Unassembled WGS sequence"/>
</dbReference>
<gene>
    <name evidence="7" type="ORF">ACFQGH_14080</name>
</gene>
<evidence type="ECO:0000256" key="1">
    <source>
        <dbReference type="ARBA" id="ARBA00022801"/>
    </source>
</evidence>
<sequence length="417" mass="45228">MRLQRDGRTVDETTYESASQGERWLRTDEGWGWEKRGATDFEARDLPAERATGFTLPDSPEVPLDTLGDADDRLYLGGYSLESERTVEELLAAHDRGVEVRVLVDGTPVGGQSETEAEALDRLAAAGVDVRVFDGPPTRYRFHHPKYAVVDDRALVMTENWKPAGTGGASSRGWGLLVEGREVADELATVFEADAGWEDTAAWDRSLAGTLVEAEAESAGFPGEFDPVTAEVDSVRLVVAPDNAEEETLSLLASAEESILVKQPTIADDHAFLREVVAAAERGVEVRVLLDSTWYVEDENEELVRWLDDQAESGGLPIEARLVEPDGFEKLHAKGIVVDDRTTMVGSINWNANSVENNREVALIVESEAIASQFAAVFEADWAGEDGRWSFPVGVGLGVAAAAAGAVLVGSRLVRFD</sequence>
<name>A0ABD5V4H0_9EURY</name>
<keyword evidence="5" id="KW-0472">Membrane</keyword>
<evidence type="ECO:0000313" key="8">
    <source>
        <dbReference type="Proteomes" id="UP001596312"/>
    </source>
</evidence>
<keyword evidence="8" id="KW-1185">Reference proteome</keyword>
<organism evidence="7 8">
    <name type="scientific">Halalkalicoccus tibetensis</name>
    <dbReference type="NCBI Taxonomy" id="175632"/>
    <lineage>
        <taxon>Archaea</taxon>
        <taxon>Methanobacteriati</taxon>
        <taxon>Methanobacteriota</taxon>
        <taxon>Stenosarchaea group</taxon>
        <taxon>Halobacteria</taxon>
        <taxon>Halobacteriales</taxon>
        <taxon>Halococcaceae</taxon>
        <taxon>Halalkalicoccus</taxon>
    </lineage>
</organism>
<dbReference type="SUPFAM" id="SSF56024">
    <property type="entry name" value="Phospholipase D/nuclease"/>
    <property type="match status" value="2"/>
</dbReference>
<comment type="caution">
    <text evidence="7">The sequence shown here is derived from an EMBL/GenBank/DDBJ whole genome shotgun (WGS) entry which is preliminary data.</text>
</comment>
<feature type="transmembrane region" description="Helical" evidence="5">
    <location>
        <begin position="389"/>
        <end position="409"/>
    </location>
</feature>
<evidence type="ECO:0000256" key="4">
    <source>
        <dbReference type="SAM" id="MobiDB-lite"/>
    </source>
</evidence>
<proteinExistence type="predicted"/>
<dbReference type="Pfam" id="PF13091">
    <property type="entry name" value="PLDc_2"/>
    <property type="match status" value="2"/>
</dbReference>
<dbReference type="GO" id="GO:0016042">
    <property type="term" value="P:lipid catabolic process"/>
    <property type="evidence" value="ECO:0007669"/>
    <property type="project" value="UniProtKB-KW"/>
</dbReference>
<reference evidence="7 8" key="1">
    <citation type="journal article" date="2019" name="Int. J. Syst. Evol. Microbiol.">
        <title>The Global Catalogue of Microorganisms (GCM) 10K type strain sequencing project: providing services to taxonomists for standard genome sequencing and annotation.</title>
        <authorList>
            <consortium name="The Broad Institute Genomics Platform"/>
            <consortium name="The Broad Institute Genome Sequencing Center for Infectious Disease"/>
            <person name="Wu L."/>
            <person name="Ma J."/>
        </authorList>
    </citation>
    <scope>NUCLEOTIDE SEQUENCE [LARGE SCALE GENOMIC DNA]</scope>
    <source>
        <strain evidence="7 8">CGMCC 1.3240</strain>
    </source>
</reference>
<evidence type="ECO:0000256" key="2">
    <source>
        <dbReference type="ARBA" id="ARBA00022963"/>
    </source>
</evidence>
<evidence type="ECO:0000259" key="6">
    <source>
        <dbReference type="PROSITE" id="PS50035"/>
    </source>
</evidence>
<feature type="region of interest" description="Disordered" evidence="4">
    <location>
        <begin position="1"/>
        <end position="21"/>
    </location>
</feature>
<dbReference type="InterPro" id="IPR001736">
    <property type="entry name" value="PLipase_D/transphosphatidylase"/>
</dbReference>
<dbReference type="Gene3D" id="3.30.870.10">
    <property type="entry name" value="Endonuclease Chain A"/>
    <property type="match status" value="2"/>
</dbReference>
<dbReference type="PROSITE" id="PS50035">
    <property type="entry name" value="PLD"/>
    <property type="match status" value="1"/>
</dbReference>
<dbReference type="CDD" id="cd09128">
    <property type="entry name" value="PLDc_unchar1_2"/>
    <property type="match status" value="1"/>
</dbReference>
<accession>A0ABD5V4H0</accession>
<feature type="compositionally biased region" description="Basic and acidic residues" evidence="4">
    <location>
        <begin position="1"/>
        <end position="11"/>
    </location>
</feature>
<keyword evidence="5" id="KW-1133">Transmembrane helix</keyword>
<keyword evidence="5" id="KW-0812">Transmembrane</keyword>
<dbReference type="EMBL" id="JBHSXQ010000004">
    <property type="protein sequence ID" value="MFC6906320.1"/>
    <property type="molecule type" value="Genomic_DNA"/>
</dbReference>
<evidence type="ECO:0000313" key="7">
    <source>
        <dbReference type="EMBL" id="MFC6906320.1"/>
    </source>
</evidence>
<dbReference type="RefSeq" id="WP_340605270.1">
    <property type="nucleotide sequence ID" value="NZ_JBBMXV010000004.1"/>
</dbReference>
<feature type="domain" description="PLD phosphodiesterase" evidence="6">
    <location>
        <begin position="327"/>
        <end position="354"/>
    </location>
</feature>
<dbReference type="SMART" id="SM00155">
    <property type="entry name" value="PLDc"/>
    <property type="match status" value="2"/>
</dbReference>
<dbReference type="PANTHER" id="PTHR43856:SF1">
    <property type="entry name" value="MITOCHONDRIAL CARDIOLIPIN HYDROLASE"/>
    <property type="match status" value="1"/>
</dbReference>
<evidence type="ECO:0000256" key="3">
    <source>
        <dbReference type="ARBA" id="ARBA00023098"/>
    </source>
</evidence>